<comment type="subcellular location">
    <subcellularLocation>
        <location evidence="1">Secreted</location>
    </subcellularLocation>
</comment>
<evidence type="ECO:0000256" key="3">
    <source>
        <dbReference type="ARBA" id="ARBA00022514"/>
    </source>
</evidence>
<dbReference type="Proteomes" id="UP000694421">
    <property type="component" value="Unplaced"/>
</dbReference>
<dbReference type="AlphaFoldDB" id="A0A8D0DUR1"/>
<feature type="region of interest" description="Disordered" evidence="6">
    <location>
        <begin position="154"/>
        <end position="173"/>
    </location>
</feature>
<accession>A0A8D0DUR1</accession>
<dbReference type="Pfam" id="PF00714">
    <property type="entry name" value="IFN-gamma"/>
    <property type="match status" value="1"/>
</dbReference>
<evidence type="ECO:0000256" key="6">
    <source>
        <dbReference type="SAM" id="MobiDB-lite"/>
    </source>
</evidence>
<evidence type="ECO:0000256" key="1">
    <source>
        <dbReference type="ARBA" id="ARBA00004613"/>
    </source>
</evidence>
<sequence>RLVETFVYFVLQNTSYPDVIQRHKHQHSAFNSLKSAQPEDSEFDLFRYILFKNVTYPLFFFAGFLWQTNEKKIIFGQVISMYLNMLNNLRGPKDQDHVTTIIEAMEYYKQKYNEGLKKADDLIELSKLPLNETKMQRKAVAELYQVVEKLHAEQNQRKRRSRSPKLCKPHFRG</sequence>
<reference evidence="7" key="1">
    <citation type="submission" date="2025-08" db="UniProtKB">
        <authorList>
            <consortium name="Ensembl"/>
        </authorList>
    </citation>
    <scope>IDENTIFICATION</scope>
</reference>
<dbReference type="GeneTree" id="ENSGT00960000191762"/>
<organism evidence="7 8">
    <name type="scientific">Salvator merianae</name>
    <name type="common">Argentine black and white tegu</name>
    <name type="synonym">Tupinambis merianae</name>
    <dbReference type="NCBI Taxonomy" id="96440"/>
    <lineage>
        <taxon>Eukaryota</taxon>
        <taxon>Metazoa</taxon>
        <taxon>Chordata</taxon>
        <taxon>Craniata</taxon>
        <taxon>Vertebrata</taxon>
        <taxon>Euteleostomi</taxon>
        <taxon>Lepidosauria</taxon>
        <taxon>Squamata</taxon>
        <taxon>Bifurcata</taxon>
        <taxon>Unidentata</taxon>
        <taxon>Episquamata</taxon>
        <taxon>Laterata</taxon>
        <taxon>Teiioidea</taxon>
        <taxon>Teiidae</taxon>
        <taxon>Salvator</taxon>
    </lineage>
</organism>
<dbReference type="InterPro" id="IPR009079">
    <property type="entry name" value="4_helix_cytokine-like_core"/>
</dbReference>
<comment type="similarity">
    <text evidence="2">Belongs to the type II (or gamma) interferon family.</text>
</comment>
<keyword evidence="8" id="KW-1185">Reference proteome</keyword>
<dbReference type="GO" id="GO:0005615">
    <property type="term" value="C:extracellular space"/>
    <property type="evidence" value="ECO:0007669"/>
    <property type="project" value="UniProtKB-KW"/>
</dbReference>
<evidence type="ECO:0000256" key="2">
    <source>
        <dbReference type="ARBA" id="ARBA00007566"/>
    </source>
</evidence>
<dbReference type="InterPro" id="IPR002069">
    <property type="entry name" value="Interferon_gamma"/>
</dbReference>
<evidence type="ECO:0000313" key="8">
    <source>
        <dbReference type="Proteomes" id="UP000694421"/>
    </source>
</evidence>
<dbReference type="GO" id="GO:0005125">
    <property type="term" value="F:cytokine activity"/>
    <property type="evidence" value="ECO:0007669"/>
    <property type="project" value="UniProtKB-KW"/>
</dbReference>
<feature type="compositionally biased region" description="Basic residues" evidence="6">
    <location>
        <begin position="157"/>
        <end position="173"/>
    </location>
</feature>
<keyword evidence="3" id="KW-0202">Cytokine</keyword>
<reference evidence="7" key="2">
    <citation type="submission" date="2025-09" db="UniProtKB">
        <authorList>
            <consortium name="Ensembl"/>
        </authorList>
    </citation>
    <scope>IDENTIFICATION</scope>
</reference>
<dbReference type="PANTHER" id="PTHR11419:SF0">
    <property type="entry name" value="INTERFERON GAMMA"/>
    <property type="match status" value="1"/>
</dbReference>
<evidence type="ECO:0000313" key="7">
    <source>
        <dbReference type="Ensembl" id="ENSSMRP00000022006.1"/>
    </source>
</evidence>
<dbReference type="Gene3D" id="1.20.1250.10">
    <property type="match status" value="1"/>
</dbReference>
<evidence type="ECO:0000256" key="4">
    <source>
        <dbReference type="ARBA" id="ARBA00022525"/>
    </source>
</evidence>
<dbReference type="PANTHER" id="PTHR11419">
    <property type="entry name" value="INTERFERON GAMMA"/>
    <property type="match status" value="1"/>
</dbReference>
<keyword evidence="4" id="KW-0964">Secreted</keyword>
<dbReference type="SUPFAM" id="SSF47266">
    <property type="entry name" value="4-helical cytokines"/>
    <property type="match status" value="1"/>
</dbReference>
<dbReference type="GO" id="GO:0006959">
    <property type="term" value="P:humoral immune response"/>
    <property type="evidence" value="ECO:0007669"/>
    <property type="project" value="TreeGrafter"/>
</dbReference>
<dbReference type="GO" id="GO:0002250">
    <property type="term" value="P:adaptive immune response"/>
    <property type="evidence" value="ECO:0007669"/>
    <property type="project" value="TreeGrafter"/>
</dbReference>
<evidence type="ECO:0000256" key="5">
    <source>
        <dbReference type="ARBA" id="ARBA00023180"/>
    </source>
</evidence>
<keyword evidence="5" id="KW-0325">Glycoprotein</keyword>
<name>A0A8D0DUR1_SALMN</name>
<dbReference type="Ensembl" id="ENSSMRT00000025756.1">
    <property type="protein sequence ID" value="ENSSMRP00000022006.1"/>
    <property type="gene ID" value="ENSSMRG00000017098.1"/>
</dbReference>
<proteinExistence type="inferred from homology"/>
<protein>
    <submittedName>
        <fullName evidence="7">Uncharacterized protein</fullName>
    </submittedName>
</protein>
<dbReference type="GO" id="GO:0005133">
    <property type="term" value="F:type II interferon receptor binding"/>
    <property type="evidence" value="ECO:0007669"/>
    <property type="project" value="InterPro"/>
</dbReference>